<dbReference type="Gene3D" id="3.20.20.70">
    <property type="entry name" value="Aldolase class I"/>
    <property type="match status" value="1"/>
</dbReference>
<dbReference type="EMBL" id="JAPDSH010000002">
    <property type="protein sequence ID" value="MDF0479265.1"/>
    <property type="molecule type" value="Genomic_DNA"/>
</dbReference>
<protein>
    <recommendedName>
        <fullName evidence="7">Putative N-acetylmannosamine-6-phosphate 2-epimerase</fullName>
        <ecNumber evidence="7">5.1.3.9</ecNumber>
    </recommendedName>
    <alternativeName>
        <fullName evidence="7">ManNAc-6-P epimerase</fullName>
    </alternativeName>
</protein>
<dbReference type="SUPFAM" id="SSF51366">
    <property type="entry name" value="Ribulose-phoshate binding barrel"/>
    <property type="match status" value="1"/>
</dbReference>
<gene>
    <name evidence="7" type="primary">nanE</name>
    <name evidence="8" type="ORF">OL233_03095</name>
</gene>
<evidence type="ECO:0000256" key="1">
    <source>
        <dbReference type="ARBA" id="ARBA00000056"/>
    </source>
</evidence>
<dbReference type="HAMAP" id="MF_01235">
    <property type="entry name" value="ManNAc6P_epimer"/>
    <property type="match status" value="1"/>
</dbReference>
<dbReference type="Proteomes" id="UP001147148">
    <property type="component" value="Unassembled WGS sequence"/>
</dbReference>
<name>A0ABT5WZS4_9ENTE</name>
<reference evidence="8" key="1">
    <citation type="submission" date="2022-10" db="EMBL/GenBank/DDBJ databases">
        <title>Vagococcus sp. isolated from poultry meat.</title>
        <authorList>
            <person name="Johansson P."/>
            <person name="Bjorkroth J."/>
        </authorList>
    </citation>
    <scope>NUCLEOTIDE SEQUENCE</scope>
    <source>
        <strain evidence="8">PNs007</strain>
    </source>
</reference>
<evidence type="ECO:0000256" key="6">
    <source>
        <dbReference type="ARBA" id="ARBA00023277"/>
    </source>
</evidence>
<dbReference type="InterPro" id="IPR011060">
    <property type="entry name" value="RibuloseP-bd_barrel"/>
</dbReference>
<comment type="caution">
    <text evidence="8">The sequence shown here is derived from an EMBL/GenBank/DDBJ whole genome shotgun (WGS) entry which is preliminary data.</text>
</comment>
<keyword evidence="9" id="KW-1185">Reference proteome</keyword>
<evidence type="ECO:0000256" key="3">
    <source>
        <dbReference type="ARBA" id="ARBA00005081"/>
    </source>
</evidence>
<proteinExistence type="inferred from homology"/>
<dbReference type="EC" id="5.1.3.9" evidence="7"/>
<dbReference type="NCBIfam" id="NF002231">
    <property type="entry name" value="PRK01130.1"/>
    <property type="match status" value="1"/>
</dbReference>
<evidence type="ECO:0000256" key="2">
    <source>
        <dbReference type="ARBA" id="ARBA00002147"/>
    </source>
</evidence>
<dbReference type="RefSeq" id="WP_275470916.1">
    <property type="nucleotide sequence ID" value="NZ_JAPDSH010000002.1"/>
</dbReference>
<comment type="function">
    <text evidence="2 7">Converts N-acetylmannosamine-6-phosphate (ManNAc-6-P) to N-acetylglucosamine-6-phosphate (GlcNAc-6-P).</text>
</comment>
<sequence>MLDKSKEITKGLIVSCQALETEPLHSSHIMGRMAIAAVSSGAVGIRSNSPKDILEIKKQVKVPVIGIWKQVYGDSPVFITPTIKEMRAVADTGCEIIACDATLRERPNGEHLSDIIEVIRKEYPNILLMADCSTVKEAEHACKLGFDFIGTTLHGYTEETEGMNIASDDFLVLKEFIKKSTKPVIAEGKIDTPDKAKRTLDLGCYAVVVGGAITRPQEITQRFIDKIQE</sequence>
<evidence type="ECO:0000313" key="9">
    <source>
        <dbReference type="Proteomes" id="UP001147148"/>
    </source>
</evidence>
<keyword evidence="5 7" id="KW-0413">Isomerase</keyword>
<comment type="catalytic activity">
    <reaction evidence="1 7">
        <text>an N-acyl-D-glucosamine 6-phosphate = an N-acyl-D-mannosamine 6-phosphate</text>
        <dbReference type="Rhea" id="RHEA:23932"/>
        <dbReference type="ChEBI" id="CHEBI:57599"/>
        <dbReference type="ChEBI" id="CHEBI:57666"/>
        <dbReference type="EC" id="5.1.3.9"/>
    </reaction>
</comment>
<dbReference type="PANTHER" id="PTHR36204">
    <property type="entry name" value="N-ACETYLMANNOSAMINE-6-PHOSPHATE 2-EPIMERASE-RELATED"/>
    <property type="match status" value="1"/>
</dbReference>
<evidence type="ECO:0000256" key="4">
    <source>
        <dbReference type="ARBA" id="ARBA00007439"/>
    </source>
</evidence>
<evidence type="ECO:0000313" key="8">
    <source>
        <dbReference type="EMBL" id="MDF0479265.1"/>
    </source>
</evidence>
<dbReference type="InterPro" id="IPR013785">
    <property type="entry name" value="Aldolase_TIM"/>
</dbReference>
<accession>A0ABT5WZS4</accession>
<organism evidence="8 9">
    <name type="scientific">Vagococcus proximus</name>
    <dbReference type="NCBI Taxonomy" id="2991417"/>
    <lineage>
        <taxon>Bacteria</taxon>
        <taxon>Bacillati</taxon>
        <taxon>Bacillota</taxon>
        <taxon>Bacilli</taxon>
        <taxon>Lactobacillales</taxon>
        <taxon>Enterococcaceae</taxon>
        <taxon>Vagococcus</taxon>
    </lineage>
</organism>
<dbReference type="CDD" id="cd04729">
    <property type="entry name" value="NanE"/>
    <property type="match status" value="1"/>
</dbReference>
<dbReference type="Pfam" id="PF04131">
    <property type="entry name" value="NanE"/>
    <property type="match status" value="1"/>
</dbReference>
<keyword evidence="6 7" id="KW-0119">Carbohydrate metabolism</keyword>
<comment type="pathway">
    <text evidence="3 7">Amino-sugar metabolism; N-acetylneuraminate degradation; D-fructose 6-phosphate from N-acetylneuraminate: step 3/5.</text>
</comment>
<dbReference type="PANTHER" id="PTHR36204:SF1">
    <property type="entry name" value="N-ACETYLMANNOSAMINE-6-PHOSPHATE 2-EPIMERASE-RELATED"/>
    <property type="match status" value="1"/>
</dbReference>
<evidence type="ECO:0000256" key="5">
    <source>
        <dbReference type="ARBA" id="ARBA00023235"/>
    </source>
</evidence>
<dbReference type="InterPro" id="IPR007260">
    <property type="entry name" value="NanE"/>
</dbReference>
<comment type="similarity">
    <text evidence="4 7">Belongs to the NanE family.</text>
</comment>
<evidence type="ECO:0000256" key="7">
    <source>
        <dbReference type="HAMAP-Rule" id="MF_01235"/>
    </source>
</evidence>